<dbReference type="Gene3D" id="3.40.50.150">
    <property type="entry name" value="Vaccinia Virus protein VP39"/>
    <property type="match status" value="1"/>
</dbReference>
<dbReference type="InterPro" id="IPR006764">
    <property type="entry name" value="SAM_dep_MeTrfase_SAV2177_type"/>
</dbReference>
<gene>
    <name evidence="1" type="ORF">Aru02nite_47480</name>
</gene>
<dbReference type="PIRSF" id="PIRSF017393">
    <property type="entry name" value="MTase_SAV2177"/>
    <property type="match status" value="1"/>
</dbReference>
<dbReference type="InterPro" id="IPR029063">
    <property type="entry name" value="SAM-dependent_MTases_sf"/>
</dbReference>
<evidence type="ECO:0000313" key="1">
    <source>
        <dbReference type="EMBL" id="GID13859.1"/>
    </source>
</evidence>
<evidence type="ECO:0008006" key="3">
    <source>
        <dbReference type="Google" id="ProtNLM"/>
    </source>
</evidence>
<accession>A0A8J3NFJ1</accession>
<reference evidence="1" key="1">
    <citation type="submission" date="2021-01" db="EMBL/GenBank/DDBJ databases">
        <title>Whole genome shotgun sequence of Actinocatenispora rupis NBRC 107355.</title>
        <authorList>
            <person name="Komaki H."/>
            <person name="Tamura T."/>
        </authorList>
    </citation>
    <scope>NUCLEOTIDE SEQUENCE</scope>
    <source>
        <strain evidence="1">NBRC 107355</strain>
    </source>
</reference>
<keyword evidence="2" id="KW-1185">Reference proteome</keyword>
<protein>
    <recommendedName>
        <fullName evidence="3">S-adenosyl methyltransferase</fullName>
    </recommendedName>
</protein>
<dbReference type="Proteomes" id="UP000612808">
    <property type="component" value="Unassembled WGS sequence"/>
</dbReference>
<sequence length="259" mass="28050">MVAERGEHGIDFDEPCVARVYDYLLGGSHNFAVDRAAAERFSARVPDLAAGVRANRSFLRRAVRYLTGLGVRQFLDLGSGLPTAGNVHEAAPGARVVYVDHEPVAAAHGRTMLADVPRARMLAADLRDVDGVLGSPEVRDLLDLSEPVGLVMVGVFHNIGPDEDAPGLVRKYREALAPGSHLVVSAATRDSGDGFDWAERQTLLVDFHTFRRAEVAELFDGFELVDPGIVHLTRWRPDMAQPSDELVAKLPTVAGVGRL</sequence>
<dbReference type="Pfam" id="PF04672">
    <property type="entry name" value="Methyltransf_19"/>
    <property type="match status" value="1"/>
</dbReference>
<evidence type="ECO:0000313" key="2">
    <source>
        <dbReference type="Proteomes" id="UP000612808"/>
    </source>
</evidence>
<name>A0A8J3NFJ1_9ACTN</name>
<dbReference type="SUPFAM" id="SSF53335">
    <property type="entry name" value="S-adenosyl-L-methionine-dependent methyltransferases"/>
    <property type="match status" value="1"/>
</dbReference>
<dbReference type="RefSeq" id="WP_203661284.1">
    <property type="nucleotide sequence ID" value="NZ_BAAAZM010000014.1"/>
</dbReference>
<dbReference type="EMBL" id="BOMB01000027">
    <property type="protein sequence ID" value="GID13859.1"/>
    <property type="molecule type" value="Genomic_DNA"/>
</dbReference>
<organism evidence="1 2">
    <name type="scientific">Actinocatenispora rupis</name>
    <dbReference type="NCBI Taxonomy" id="519421"/>
    <lineage>
        <taxon>Bacteria</taxon>
        <taxon>Bacillati</taxon>
        <taxon>Actinomycetota</taxon>
        <taxon>Actinomycetes</taxon>
        <taxon>Micromonosporales</taxon>
        <taxon>Micromonosporaceae</taxon>
        <taxon>Actinocatenispora</taxon>
    </lineage>
</organism>
<proteinExistence type="predicted"/>
<comment type="caution">
    <text evidence="1">The sequence shown here is derived from an EMBL/GenBank/DDBJ whole genome shotgun (WGS) entry which is preliminary data.</text>
</comment>
<dbReference type="AlphaFoldDB" id="A0A8J3NFJ1"/>